<dbReference type="InterPro" id="IPR037523">
    <property type="entry name" value="VOC_core"/>
</dbReference>
<dbReference type="InterPro" id="IPR029068">
    <property type="entry name" value="Glyas_Bleomycin-R_OHBP_Dase"/>
</dbReference>
<feature type="domain" description="VOC" evidence="1">
    <location>
        <begin position="12"/>
        <end position="132"/>
    </location>
</feature>
<dbReference type="Gene3D" id="3.10.180.10">
    <property type="entry name" value="2,3-Dihydroxybiphenyl 1,2-Dioxygenase, domain 1"/>
    <property type="match status" value="1"/>
</dbReference>
<dbReference type="GeneID" id="78819380"/>
<name>A0ABD5Y079_9EURY</name>
<dbReference type="Pfam" id="PF00903">
    <property type="entry name" value="Glyoxalase"/>
    <property type="match status" value="1"/>
</dbReference>
<sequence>MSDDSDRARMVGINHVALAVGDADEARAFYASIFDFEVRGETDSAVFLDMGDQFLALSEVDDAGESIDAHRHFGLVVDDADLVERRLAETDADVLDTGGLDFLDPWGNRVQVVAYEDVQFSKADHVLEGMDLADLGKSDAAREELAEKGMAPE</sequence>
<evidence type="ECO:0000313" key="3">
    <source>
        <dbReference type="Proteomes" id="UP001596432"/>
    </source>
</evidence>
<accession>A0ABD5Y079</accession>
<protein>
    <submittedName>
        <fullName evidence="2">VOC family protein</fullName>
    </submittedName>
</protein>
<dbReference type="Proteomes" id="UP001596432">
    <property type="component" value="Unassembled WGS sequence"/>
</dbReference>
<keyword evidence="3" id="KW-1185">Reference proteome</keyword>
<gene>
    <name evidence="2" type="ORF">ACFQMA_04665</name>
</gene>
<comment type="caution">
    <text evidence="2">The sequence shown here is derived from an EMBL/GenBank/DDBJ whole genome shotgun (WGS) entry which is preliminary data.</text>
</comment>
<dbReference type="CDD" id="cd06587">
    <property type="entry name" value="VOC"/>
    <property type="match status" value="1"/>
</dbReference>
<dbReference type="RefSeq" id="WP_274324729.1">
    <property type="nucleotide sequence ID" value="NZ_CP118158.1"/>
</dbReference>
<proteinExistence type="predicted"/>
<dbReference type="PROSITE" id="PS51819">
    <property type="entry name" value="VOC"/>
    <property type="match status" value="1"/>
</dbReference>
<evidence type="ECO:0000313" key="2">
    <source>
        <dbReference type="EMBL" id="MFC7139130.1"/>
    </source>
</evidence>
<reference evidence="2 3" key="1">
    <citation type="journal article" date="2019" name="Int. J. Syst. Evol. Microbiol.">
        <title>The Global Catalogue of Microorganisms (GCM) 10K type strain sequencing project: providing services to taxonomists for standard genome sequencing and annotation.</title>
        <authorList>
            <consortium name="The Broad Institute Genomics Platform"/>
            <consortium name="The Broad Institute Genome Sequencing Center for Infectious Disease"/>
            <person name="Wu L."/>
            <person name="Ma J."/>
        </authorList>
    </citation>
    <scope>NUCLEOTIDE SEQUENCE [LARGE SCALE GENOMIC DNA]</scope>
    <source>
        <strain evidence="2 3">XZYJT29</strain>
    </source>
</reference>
<dbReference type="SUPFAM" id="SSF54593">
    <property type="entry name" value="Glyoxalase/Bleomycin resistance protein/Dihydroxybiphenyl dioxygenase"/>
    <property type="match status" value="1"/>
</dbReference>
<evidence type="ECO:0000259" key="1">
    <source>
        <dbReference type="PROSITE" id="PS51819"/>
    </source>
</evidence>
<organism evidence="2 3">
    <name type="scientific">Halosimplex aquaticum</name>
    <dbReference type="NCBI Taxonomy" id="3026162"/>
    <lineage>
        <taxon>Archaea</taxon>
        <taxon>Methanobacteriati</taxon>
        <taxon>Methanobacteriota</taxon>
        <taxon>Stenosarchaea group</taxon>
        <taxon>Halobacteria</taxon>
        <taxon>Halobacteriales</taxon>
        <taxon>Haloarculaceae</taxon>
        <taxon>Halosimplex</taxon>
    </lineage>
</organism>
<dbReference type="AlphaFoldDB" id="A0ABD5Y079"/>
<dbReference type="InterPro" id="IPR004360">
    <property type="entry name" value="Glyas_Fos-R_dOase_dom"/>
</dbReference>
<dbReference type="EMBL" id="JBHTAS010000001">
    <property type="protein sequence ID" value="MFC7139130.1"/>
    <property type="molecule type" value="Genomic_DNA"/>
</dbReference>